<evidence type="ECO:0000256" key="1">
    <source>
        <dbReference type="SAM" id="SignalP"/>
    </source>
</evidence>
<protein>
    <submittedName>
        <fullName evidence="2">Uncharacterized protein</fullName>
    </submittedName>
</protein>
<sequence length="203" mass="23604">MKKIIPILIFLLFASILTAQSRLNGTYNTPWGSELILVEGNIFNYKSFECYHLITAKGNWNISNDTLRLNTFPKAGYDSIISIKQKKTDLNSYRITLTDLNNNIAYFTSITAYINGKTINKNTDTLGYIDLNTNTIDSIRVENQKIIKYQADKENQNHIIITYFNVNIADTENFENQPFLIKGKKLFYIYLNTHNKKKYFKKK</sequence>
<reference evidence="2 3" key="2">
    <citation type="submission" date="2018-05" db="EMBL/GenBank/DDBJ databases">
        <authorList>
            <person name="Lanie J.A."/>
            <person name="Ng W.-L."/>
            <person name="Kazmierczak K.M."/>
            <person name="Andrzejewski T.M."/>
            <person name="Davidsen T.M."/>
            <person name="Wayne K.J."/>
            <person name="Tettelin H."/>
            <person name="Glass J.I."/>
            <person name="Rusch D."/>
            <person name="Podicherti R."/>
            <person name="Tsui H.-C.T."/>
            <person name="Winkler M.E."/>
        </authorList>
    </citation>
    <scope>NUCLEOTIDE SEQUENCE [LARGE SCALE GENOMIC DNA]</scope>
    <source>
        <strain evidence="2 3">C305</strain>
    </source>
</reference>
<feature type="signal peptide" evidence="1">
    <location>
        <begin position="1"/>
        <end position="19"/>
    </location>
</feature>
<reference evidence="2 3" key="1">
    <citation type="submission" date="2018-05" db="EMBL/GenBank/DDBJ databases">
        <title>Brumimicrobium oceani sp. nov., isolated from coastal sediment.</title>
        <authorList>
            <person name="Kou Y."/>
        </authorList>
    </citation>
    <scope>NUCLEOTIDE SEQUENCE [LARGE SCALE GENOMIC DNA]</scope>
    <source>
        <strain evidence="2 3">C305</strain>
    </source>
</reference>
<keyword evidence="3" id="KW-1185">Reference proteome</keyword>
<dbReference type="RefSeq" id="WP_109360414.1">
    <property type="nucleotide sequence ID" value="NZ_QFRJ01000013.1"/>
</dbReference>
<dbReference type="EMBL" id="QFRJ01000013">
    <property type="protein sequence ID" value="PWH82974.1"/>
    <property type="molecule type" value="Genomic_DNA"/>
</dbReference>
<evidence type="ECO:0000313" key="3">
    <source>
        <dbReference type="Proteomes" id="UP000245370"/>
    </source>
</evidence>
<dbReference type="AlphaFoldDB" id="A0A2U2X5E7"/>
<organism evidence="2 3">
    <name type="scientific">Brumimicrobium oceani</name>
    <dbReference type="NCBI Taxonomy" id="2100725"/>
    <lineage>
        <taxon>Bacteria</taxon>
        <taxon>Pseudomonadati</taxon>
        <taxon>Bacteroidota</taxon>
        <taxon>Flavobacteriia</taxon>
        <taxon>Flavobacteriales</taxon>
        <taxon>Crocinitomicaceae</taxon>
        <taxon>Brumimicrobium</taxon>
    </lineage>
</organism>
<gene>
    <name evidence="2" type="ORF">DIT68_13855</name>
</gene>
<feature type="chain" id="PRO_5015769702" evidence="1">
    <location>
        <begin position="20"/>
        <end position="203"/>
    </location>
</feature>
<name>A0A2U2X5E7_9FLAO</name>
<comment type="caution">
    <text evidence="2">The sequence shown here is derived from an EMBL/GenBank/DDBJ whole genome shotgun (WGS) entry which is preliminary data.</text>
</comment>
<accession>A0A2U2X5E7</accession>
<dbReference type="OrthoDB" id="1256117at2"/>
<dbReference type="Proteomes" id="UP000245370">
    <property type="component" value="Unassembled WGS sequence"/>
</dbReference>
<proteinExistence type="predicted"/>
<evidence type="ECO:0000313" key="2">
    <source>
        <dbReference type="EMBL" id="PWH82974.1"/>
    </source>
</evidence>
<keyword evidence="1" id="KW-0732">Signal</keyword>